<dbReference type="RefSeq" id="WP_313899689.1">
    <property type="nucleotide sequence ID" value="NZ_JACHEB010000016.1"/>
</dbReference>
<reference evidence="3 4" key="1">
    <citation type="submission" date="2020-08" db="EMBL/GenBank/DDBJ databases">
        <title>Genomic Encyclopedia of Type Strains, Phase IV (KMG-V): Genome sequencing to study the core and pangenomes of soil and plant-associated prokaryotes.</title>
        <authorList>
            <person name="Whitman W."/>
        </authorList>
    </citation>
    <scope>NUCLEOTIDE SEQUENCE [LARGE SCALE GENOMIC DNA]</scope>
    <source>
        <strain evidence="3 4">X5P2</strain>
    </source>
</reference>
<organism evidence="3 4">
    <name type="scientific">Tunturiibacter gelidiferens</name>
    <dbReference type="NCBI Taxonomy" id="3069689"/>
    <lineage>
        <taxon>Bacteria</taxon>
        <taxon>Pseudomonadati</taxon>
        <taxon>Acidobacteriota</taxon>
        <taxon>Terriglobia</taxon>
        <taxon>Terriglobales</taxon>
        <taxon>Acidobacteriaceae</taxon>
        <taxon>Tunturiibacter</taxon>
    </lineage>
</organism>
<evidence type="ECO:0000313" key="3">
    <source>
        <dbReference type="EMBL" id="MBB5331633.1"/>
    </source>
</evidence>
<name>A0A9X0QJX4_9BACT</name>
<dbReference type="Gene3D" id="3.60.15.10">
    <property type="entry name" value="Ribonuclease Z/Hydroxyacylglutathione hydrolase-like"/>
    <property type="match status" value="1"/>
</dbReference>
<dbReference type="AlphaFoldDB" id="A0A9X0QJX4"/>
<evidence type="ECO:0000313" key="4">
    <source>
        <dbReference type="Proteomes" id="UP000535182"/>
    </source>
</evidence>
<dbReference type="Proteomes" id="UP000535182">
    <property type="component" value="Unassembled WGS sequence"/>
</dbReference>
<dbReference type="PANTHER" id="PTHR42951:SF9">
    <property type="entry name" value="METAL-DEPENDENT HYDROLASE"/>
    <property type="match status" value="1"/>
</dbReference>
<evidence type="ECO:0000259" key="2">
    <source>
        <dbReference type="SMART" id="SM00849"/>
    </source>
</evidence>
<evidence type="ECO:0000256" key="1">
    <source>
        <dbReference type="SAM" id="MobiDB-lite"/>
    </source>
</evidence>
<proteinExistence type="predicted"/>
<dbReference type="InterPro" id="IPR001279">
    <property type="entry name" value="Metallo-B-lactamas"/>
</dbReference>
<dbReference type="CDD" id="cd07721">
    <property type="entry name" value="yflN-like_MBL-fold"/>
    <property type="match status" value="1"/>
</dbReference>
<feature type="region of interest" description="Disordered" evidence="1">
    <location>
        <begin position="114"/>
        <end position="140"/>
    </location>
</feature>
<keyword evidence="4" id="KW-1185">Reference proteome</keyword>
<protein>
    <submittedName>
        <fullName evidence="3">Glyoxylase-like metal-dependent hydrolase (Beta-lactamase superfamily II)</fullName>
    </submittedName>
</protein>
<dbReference type="PANTHER" id="PTHR42951">
    <property type="entry name" value="METALLO-BETA-LACTAMASE DOMAIN-CONTAINING"/>
    <property type="match status" value="1"/>
</dbReference>
<dbReference type="SMART" id="SM00849">
    <property type="entry name" value="Lactamase_B"/>
    <property type="match status" value="1"/>
</dbReference>
<sequence length="256" mass="27332">MGKYYVTPGDLSNGVFTDTLRIKLTMKTTPVAANAFQLTRLGLVNCYLVRETDGFTLIDANLSNSHDDILAAAKTLGAPIRRILLTHAHVDHVGSVDALLAKLGPTQVEFASNTRSLPLLQKPPDKSLQPGESNEEIRGGLPGIDARPTRLLTEGELYGSLLVIETPGHIPGHLSFLDQRDGTLYAGDAVASLGHVTVSGYPPWFFPNVGTWSKSTAVATANKLLAYPIERFACGHGAINNGGIPALRAAIARTTR</sequence>
<dbReference type="InterPro" id="IPR036866">
    <property type="entry name" value="RibonucZ/Hydroxyglut_hydro"/>
</dbReference>
<dbReference type="EMBL" id="JACHEB010000016">
    <property type="protein sequence ID" value="MBB5331633.1"/>
    <property type="molecule type" value="Genomic_DNA"/>
</dbReference>
<dbReference type="SUPFAM" id="SSF56281">
    <property type="entry name" value="Metallo-hydrolase/oxidoreductase"/>
    <property type="match status" value="1"/>
</dbReference>
<comment type="caution">
    <text evidence="3">The sequence shown here is derived from an EMBL/GenBank/DDBJ whole genome shotgun (WGS) entry which is preliminary data.</text>
</comment>
<dbReference type="Pfam" id="PF00753">
    <property type="entry name" value="Lactamase_B"/>
    <property type="match status" value="1"/>
</dbReference>
<feature type="domain" description="Metallo-beta-lactamase" evidence="2">
    <location>
        <begin position="43"/>
        <end position="236"/>
    </location>
</feature>
<dbReference type="InterPro" id="IPR050855">
    <property type="entry name" value="NDM-1-like"/>
</dbReference>
<gene>
    <name evidence="3" type="ORF">HDF14_005282</name>
</gene>
<accession>A0A9X0QJX4</accession>